<dbReference type="PANTHER" id="PTHR43527:SF2">
    <property type="entry name" value="4-DIPHOSPHOCYTIDYL-2-C-METHYL-D-ERYTHRITOL KINASE, CHLOROPLASTIC"/>
    <property type="match status" value="1"/>
</dbReference>
<dbReference type="InterPro" id="IPR006204">
    <property type="entry name" value="GHMP_kinase_N_dom"/>
</dbReference>
<dbReference type="Pfam" id="PF00288">
    <property type="entry name" value="GHMP_kinases_N"/>
    <property type="match status" value="1"/>
</dbReference>
<feature type="active site" evidence="9">
    <location>
        <position position="19"/>
    </location>
</feature>
<dbReference type="Gene3D" id="3.30.70.890">
    <property type="entry name" value="GHMP kinase, C-terminal domain"/>
    <property type="match status" value="1"/>
</dbReference>
<evidence type="ECO:0000256" key="5">
    <source>
        <dbReference type="ARBA" id="ARBA00022741"/>
    </source>
</evidence>
<dbReference type="EMBL" id="PFMR01000182">
    <property type="protein sequence ID" value="PIZ16495.1"/>
    <property type="molecule type" value="Genomic_DNA"/>
</dbReference>
<evidence type="ECO:0000256" key="9">
    <source>
        <dbReference type="HAMAP-Rule" id="MF_00061"/>
    </source>
</evidence>
<evidence type="ECO:0000256" key="7">
    <source>
        <dbReference type="ARBA" id="ARBA00022840"/>
    </source>
</evidence>
<evidence type="ECO:0000259" key="11">
    <source>
        <dbReference type="Pfam" id="PF08544"/>
    </source>
</evidence>
<dbReference type="EC" id="2.7.1.148" evidence="2 9"/>
<evidence type="ECO:0000256" key="6">
    <source>
        <dbReference type="ARBA" id="ARBA00022777"/>
    </source>
</evidence>
<dbReference type="SUPFAM" id="SSF55060">
    <property type="entry name" value="GHMP Kinase, C-terminal domain"/>
    <property type="match status" value="1"/>
</dbReference>
<dbReference type="Gene3D" id="3.30.230.10">
    <property type="match status" value="1"/>
</dbReference>
<dbReference type="InterPro" id="IPR013750">
    <property type="entry name" value="GHMP_kinase_C_dom"/>
</dbReference>
<organism evidence="12 13">
    <name type="scientific">Candidatus Desantisbacteria bacterium CG_4_10_14_0_8_um_filter_48_22</name>
    <dbReference type="NCBI Taxonomy" id="1974543"/>
    <lineage>
        <taxon>Bacteria</taxon>
        <taxon>Candidatus Desantisiibacteriota</taxon>
    </lineage>
</organism>
<comment type="catalytic activity">
    <reaction evidence="9">
        <text>4-CDP-2-C-methyl-D-erythritol + ATP = 4-CDP-2-C-methyl-D-erythritol 2-phosphate + ADP + H(+)</text>
        <dbReference type="Rhea" id="RHEA:18437"/>
        <dbReference type="ChEBI" id="CHEBI:15378"/>
        <dbReference type="ChEBI" id="CHEBI:30616"/>
        <dbReference type="ChEBI" id="CHEBI:57823"/>
        <dbReference type="ChEBI" id="CHEBI:57919"/>
        <dbReference type="ChEBI" id="CHEBI:456216"/>
        <dbReference type="EC" id="2.7.1.148"/>
    </reaction>
</comment>
<dbReference type="GO" id="GO:0005524">
    <property type="term" value="F:ATP binding"/>
    <property type="evidence" value="ECO:0007669"/>
    <property type="project" value="UniProtKB-UniRule"/>
</dbReference>
<feature type="active site" evidence="9">
    <location>
        <position position="151"/>
    </location>
</feature>
<gene>
    <name evidence="9 12" type="primary">ispE</name>
    <name evidence="12" type="ORF">COY52_06850</name>
</gene>
<dbReference type="AlphaFoldDB" id="A0A2M7SAF0"/>
<sequence>MNDTCEEILARITIRAAGKINLFLDVLGKRGDGYHDIVTVMQEIDLHDTITISEQGTRGIYLMPGPGKKNKLPCLETGPKNLACRAAKLFMEGSGIKKGISIRLEKRIPAGAGLGGGSSDAAAVLKGLNKLWKAGFSDSDLAKMGARIGMDVPFFIRGGTALATGRGDVVTPVLSRARFWVILVDPGFSFSTRSAYESLDRRNLPAKGFSRVKIVLDCLRTGNVGRLADNLYNIFEKAVDMKYKGYIKGVKEMLETTGAAGTLMTGSGSVVYGIYNERGEAQRAYRIAGKRAGSAHLAATRGGLRNGDN</sequence>
<dbReference type="Pfam" id="PF08544">
    <property type="entry name" value="GHMP_kinases_C"/>
    <property type="match status" value="1"/>
</dbReference>
<keyword evidence="9" id="KW-0414">Isoprene biosynthesis</keyword>
<protein>
    <recommendedName>
        <fullName evidence="3 9">4-diphosphocytidyl-2-C-methyl-D-erythritol kinase</fullName>
        <shortName evidence="9">CMK</shortName>
        <ecNumber evidence="2 9">2.7.1.148</ecNumber>
    </recommendedName>
    <alternativeName>
        <fullName evidence="8 9">4-(cytidine-5'-diphospho)-2-C-methyl-D-erythritol kinase</fullName>
    </alternativeName>
</protein>
<evidence type="ECO:0000256" key="4">
    <source>
        <dbReference type="ARBA" id="ARBA00022679"/>
    </source>
</evidence>
<evidence type="ECO:0000313" key="12">
    <source>
        <dbReference type="EMBL" id="PIZ16495.1"/>
    </source>
</evidence>
<dbReference type="InterPro" id="IPR036554">
    <property type="entry name" value="GHMP_kinase_C_sf"/>
</dbReference>
<keyword evidence="4 9" id="KW-0808">Transferase</keyword>
<dbReference type="InterPro" id="IPR004424">
    <property type="entry name" value="IspE"/>
</dbReference>
<evidence type="ECO:0000256" key="3">
    <source>
        <dbReference type="ARBA" id="ARBA00017473"/>
    </source>
</evidence>
<comment type="function">
    <text evidence="9">Catalyzes the phosphorylation of the position 2 hydroxy group of 4-diphosphocytidyl-2C-methyl-D-erythritol.</text>
</comment>
<evidence type="ECO:0000313" key="13">
    <source>
        <dbReference type="Proteomes" id="UP000229307"/>
    </source>
</evidence>
<dbReference type="HAMAP" id="MF_00061">
    <property type="entry name" value="IspE"/>
    <property type="match status" value="1"/>
</dbReference>
<keyword evidence="5 9" id="KW-0547">Nucleotide-binding</keyword>
<comment type="caution">
    <text evidence="12">The sequence shown here is derived from an EMBL/GenBank/DDBJ whole genome shotgun (WGS) entry which is preliminary data.</text>
</comment>
<keyword evidence="6 9" id="KW-0418">Kinase</keyword>
<dbReference type="InterPro" id="IPR020568">
    <property type="entry name" value="Ribosomal_Su5_D2-typ_SF"/>
</dbReference>
<dbReference type="Proteomes" id="UP000229307">
    <property type="component" value="Unassembled WGS sequence"/>
</dbReference>
<comment type="similarity">
    <text evidence="1 9">Belongs to the GHMP kinase family. IspE subfamily.</text>
</comment>
<comment type="pathway">
    <text evidence="9">Isoprenoid biosynthesis; isopentenyl diphosphate biosynthesis via DXP pathway; isopentenyl diphosphate from 1-deoxy-D-xylulose 5-phosphate: step 3/6.</text>
</comment>
<keyword evidence="7 9" id="KW-0067">ATP-binding</keyword>
<dbReference type="SUPFAM" id="SSF54211">
    <property type="entry name" value="Ribosomal protein S5 domain 2-like"/>
    <property type="match status" value="1"/>
</dbReference>
<feature type="domain" description="GHMP kinase C-terminal" evidence="11">
    <location>
        <begin position="218"/>
        <end position="288"/>
    </location>
</feature>
<name>A0A2M7SAF0_9BACT</name>
<dbReference type="PIRSF" id="PIRSF010376">
    <property type="entry name" value="IspE"/>
    <property type="match status" value="1"/>
</dbReference>
<dbReference type="NCBIfam" id="TIGR00154">
    <property type="entry name" value="ispE"/>
    <property type="match status" value="1"/>
</dbReference>
<dbReference type="UniPathway" id="UPA00056">
    <property type="reaction ID" value="UER00094"/>
</dbReference>
<dbReference type="PANTHER" id="PTHR43527">
    <property type="entry name" value="4-DIPHOSPHOCYTIDYL-2-C-METHYL-D-ERYTHRITOL KINASE, CHLOROPLASTIC"/>
    <property type="match status" value="1"/>
</dbReference>
<evidence type="ECO:0000259" key="10">
    <source>
        <dbReference type="Pfam" id="PF00288"/>
    </source>
</evidence>
<evidence type="ECO:0000256" key="1">
    <source>
        <dbReference type="ARBA" id="ARBA00009684"/>
    </source>
</evidence>
<dbReference type="GO" id="GO:0016114">
    <property type="term" value="P:terpenoid biosynthetic process"/>
    <property type="evidence" value="ECO:0007669"/>
    <property type="project" value="UniProtKB-UniRule"/>
</dbReference>
<dbReference type="GO" id="GO:0019288">
    <property type="term" value="P:isopentenyl diphosphate biosynthetic process, methylerythritol 4-phosphate pathway"/>
    <property type="evidence" value="ECO:0007669"/>
    <property type="project" value="UniProtKB-UniRule"/>
</dbReference>
<proteinExistence type="inferred from homology"/>
<dbReference type="InterPro" id="IPR014721">
    <property type="entry name" value="Ribsml_uS5_D2-typ_fold_subgr"/>
</dbReference>
<reference evidence="13" key="1">
    <citation type="submission" date="2017-09" db="EMBL/GenBank/DDBJ databases">
        <title>Depth-based differentiation of microbial function through sediment-hosted aquifers and enrichment of novel symbionts in the deep terrestrial subsurface.</title>
        <authorList>
            <person name="Probst A.J."/>
            <person name="Ladd B."/>
            <person name="Jarett J.K."/>
            <person name="Geller-Mcgrath D.E."/>
            <person name="Sieber C.M.K."/>
            <person name="Emerson J.B."/>
            <person name="Anantharaman K."/>
            <person name="Thomas B.C."/>
            <person name="Malmstrom R."/>
            <person name="Stieglmeier M."/>
            <person name="Klingl A."/>
            <person name="Woyke T."/>
            <person name="Ryan C.M."/>
            <person name="Banfield J.F."/>
        </authorList>
    </citation>
    <scope>NUCLEOTIDE SEQUENCE [LARGE SCALE GENOMIC DNA]</scope>
</reference>
<feature type="domain" description="GHMP kinase N-terminal" evidence="10">
    <location>
        <begin position="81"/>
        <end position="159"/>
    </location>
</feature>
<dbReference type="GO" id="GO:0050515">
    <property type="term" value="F:4-(cytidine 5'-diphospho)-2-C-methyl-D-erythritol kinase activity"/>
    <property type="evidence" value="ECO:0007669"/>
    <property type="project" value="UniProtKB-UniRule"/>
</dbReference>
<accession>A0A2M7SAF0</accession>
<evidence type="ECO:0000256" key="2">
    <source>
        <dbReference type="ARBA" id="ARBA00012052"/>
    </source>
</evidence>
<evidence type="ECO:0000256" key="8">
    <source>
        <dbReference type="ARBA" id="ARBA00032554"/>
    </source>
</evidence>
<feature type="binding site" evidence="9">
    <location>
        <begin position="109"/>
        <end position="119"/>
    </location>
    <ligand>
        <name>ATP</name>
        <dbReference type="ChEBI" id="CHEBI:30616"/>
    </ligand>
</feature>